<evidence type="ECO:0000256" key="7">
    <source>
        <dbReference type="ARBA" id="ARBA00023136"/>
    </source>
</evidence>
<gene>
    <name evidence="11" type="ORF">WR25_09183</name>
</gene>
<feature type="domain" description="ZP" evidence="10">
    <location>
        <begin position="50"/>
        <end position="322"/>
    </location>
</feature>
<protein>
    <recommendedName>
        <fullName evidence="10">ZP domain-containing protein</fullName>
    </recommendedName>
</protein>
<dbReference type="PANTHER" id="PTHR22907:SF34">
    <property type="entry name" value="ZP DOMAIN-CONTAINING PROTEIN"/>
    <property type="match status" value="1"/>
</dbReference>
<evidence type="ECO:0000256" key="9">
    <source>
        <dbReference type="SAM" id="SignalP"/>
    </source>
</evidence>
<evidence type="ECO:0000259" key="10">
    <source>
        <dbReference type="PROSITE" id="PS51034"/>
    </source>
</evidence>
<evidence type="ECO:0000313" key="11">
    <source>
        <dbReference type="EMBL" id="PAV91195.1"/>
    </source>
</evidence>
<evidence type="ECO:0000256" key="4">
    <source>
        <dbReference type="ARBA" id="ARBA00022692"/>
    </source>
</evidence>
<dbReference type="SMART" id="SM00241">
    <property type="entry name" value="ZP"/>
    <property type="match status" value="1"/>
</dbReference>
<dbReference type="GO" id="GO:0005886">
    <property type="term" value="C:plasma membrane"/>
    <property type="evidence" value="ECO:0007669"/>
    <property type="project" value="UniProtKB-SubCell"/>
</dbReference>
<keyword evidence="7 8" id="KW-0472">Membrane</keyword>
<dbReference type="GO" id="GO:0042302">
    <property type="term" value="F:structural constituent of cuticle"/>
    <property type="evidence" value="ECO:0007669"/>
    <property type="project" value="UniProtKB-KW"/>
</dbReference>
<comment type="subcellular location">
    <subcellularLocation>
        <location evidence="1">Cell membrane</location>
        <topology evidence="1">Single-pass type I membrane protein</topology>
    </subcellularLocation>
</comment>
<evidence type="ECO:0000256" key="5">
    <source>
        <dbReference type="ARBA" id="ARBA00022729"/>
    </source>
</evidence>
<dbReference type="InterPro" id="IPR051962">
    <property type="entry name" value="Cuticlin"/>
</dbReference>
<keyword evidence="2" id="KW-0193">Cuticle</keyword>
<evidence type="ECO:0000256" key="3">
    <source>
        <dbReference type="ARBA" id="ARBA00022475"/>
    </source>
</evidence>
<keyword evidence="5 9" id="KW-0732">Signal</keyword>
<dbReference type="PANTHER" id="PTHR22907">
    <property type="entry name" value="GH04558P"/>
    <property type="match status" value="1"/>
</dbReference>
<dbReference type="InterPro" id="IPR056953">
    <property type="entry name" value="CUT_N"/>
</dbReference>
<keyword evidence="3" id="KW-1003">Cell membrane</keyword>
<dbReference type="Pfam" id="PF25057">
    <property type="entry name" value="CUT_N"/>
    <property type="match status" value="1"/>
</dbReference>
<dbReference type="PROSITE" id="PS51034">
    <property type="entry name" value="ZP_2"/>
    <property type="match status" value="1"/>
</dbReference>
<feature type="chain" id="PRO_5012426238" description="ZP domain-containing protein" evidence="9">
    <location>
        <begin position="37"/>
        <end position="417"/>
    </location>
</feature>
<dbReference type="EMBL" id="LIAE01006329">
    <property type="protein sequence ID" value="PAV91195.1"/>
    <property type="molecule type" value="Genomic_DNA"/>
</dbReference>
<keyword evidence="4 8" id="KW-0812">Transmembrane</keyword>
<evidence type="ECO:0000256" key="2">
    <source>
        <dbReference type="ARBA" id="ARBA00022460"/>
    </source>
</evidence>
<feature type="signal peptide" evidence="9">
    <location>
        <begin position="1"/>
        <end position="36"/>
    </location>
</feature>
<proteinExistence type="predicted"/>
<evidence type="ECO:0000256" key="6">
    <source>
        <dbReference type="ARBA" id="ARBA00022989"/>
    </source>
</evidence>
<name>A0A2A2LYW1_9BILA</name>
<dbReference type="AlphaFoldDB" id="A0A2A2LYW1"/>
<organism evidence="11 12">
    <name type="scientific">Diploscapter pachys</name>
    <dbReference type="NCBI Taxonomy" id="2018661"/>
    <lineage>
        <taxon>Eukaryota</taxon>
        <taxon>Metazoa</taxon>
        <taxon>Ecdysozoa</taxon>
        <taxon>Nematoda</taxon>
        <taxon>Chromadorea</taxon>
        <taxon>Rhabditida</taxon>
        <taxon>Rhabditina</taxon>
        <taxon>Rhabditomorpha</taxon>
        <taxon>Rhabditoidea</taxon>
        <taxon>Rhabditidae</taxon>
        <taxon>Diploscapter</taxon>
    </lineage>
</organism>
<dbReference type="Pfam" id="PF25301">
    <property type="entry name" value="CUT_C"/>
    <property type="match status" value="1"/>
</dbReference>
<keyword evidence="12" id="KW-1185">Reference proteome</keyword>
<keyword evidence="6 8" id="KW-1133">Transmembrane helix</keyword>
<dbReference type="STRING" id="2018661.A0A2A2LYW1"/>
<feature type="transmembrane region" description="Helical" evidence="8">
    <location>
        <begin position="381"/>
        <end position="406"/>
    </location>
</feature>
<evidence type="ECO:0000313" key="12">
    <source>
        <dbReference type="Proteomes" id="UP000218231"/>
    </source>
</evidence>
<sequence length="417" mass="45917">MFSAMRRSPYRFPVSLSNRSLINLVLHLLIVHIVHCDVIPNGLIGDPLVECGSESLTVSFKTDKAFEGHTYVKGHYSSAECRADATLDNSVNLTVPYSDCDVLRQRSANPRGIMITTTIIISFHPMFITKVDKSYKVQCFYSEIAKTVTQQLDVKVGKNMEKNVLVVVGDDDLMTGKNRTAGAQHDPTQDEDIHISVPLPECRYQVLTENKDGEPVKFATVGQTVYHQWTCEPEEEETSPFCATIHSCNVREESGKEVQLLDENGCAVDRFLLNNLEYTADLTGGQVSQVFKFADQPSLFFQCQIRLSLKEGGKCKRSSDECPAAARGKRSISQNENEVDVISQRMTVFDIDDPINPKAAKNLGSDALTGTSSGDICISPAAAGAFVALFGTTLIVSLIAVGLLCFRPQTVKFSLRD</sequence>
<comment type="caution">
    <text evidence="11">The sequence shown here is derived from an EMBL/GenBank/DDBJ whole genome shotgun (WGS) entry which is preliminary data.</text>
</comment>
<dbReference type="Proteomes" id="UP000218231">
    <property type="component" value="Unassembled WGS sequence"/>
</dbReference>
<dbReference type="InterPro" id="IPR057475">
    <property type="entry name" value="CUT_C"/>
</dbReference>
<evidence type="ECO:0000256" key="1">
    <source>
        <dbReference type="ARBA" id="ARBA00004251"/>
    </source>
</evidence>
<reference evidence="11 12" key="1">
    <citation type="journal article" date="2017" name="Curr. Biol.">
        <title>Genome architecture and evolution of a unichromosomal asexual nematode.</title>
        <authorList>
            <person name="Fradin H."/>
            <person name="Zegar C."/>
            <person name="Gutwein M."/>
            <person name="Lucas J."/>
            <person name="Kovtun M."/>
            <person name="Corcoran D."/>
            <person name="Baugh L.R."/>
            <person name="Kiontke K."/>
            <person name="Gunsalus K."/>
            <person name="Fitch D.H."/>
            <person name="Piano F."/>
        </authorList>
    </citation>
    <scope>NUCLEOTIDE SEQUENCE [LARGE SCALE GENOMIC DNA]</scope>
    <source>
        <strain evidence="11">PF1309</strain>
    </source>
</reference>
<accession>A0A2A2LYW1</accession>
<evidence type="ECO:0000256" key="8">
    <source>
        <dbReference type="SAM" id="Phobius"/>
    </source>
</evidence>
<dbReference type="InterPro" id="IPR001507">
    <property type="entry name" value="ZP_dom"/>
</dbReference>
<dbReference type="OrthoDB" id="6139674at2759"/>